<dbReference type="OrthoDB" id="3169091at2"/>
<evidence type="ECO:0000259" key="5">
    <source>
        <dbReference type="Pfam" id="PF17210"/>
    </source>
</evidence>
<organism evidence="6 7">
    <name type="scientific">Spirosoma fluviale</name>
    <dbReference type="NCBI Taxonomy" id="1597977"/>
    <lineage>
        <taxon>Bacteria</taxon>
        <taxon>Pseudomonadati</taxon>
        <taxon>Bacteroidota</taxon>
        <taxon>Cytophagia</taxon>
        <taxon>Cytophagales</taxon>
        <taxon>Cytophagaceae</taxon>
        <taxon>Spirosoma</taxon>
    </lineage>
</organism>
<keyword evidence="3" id="KW-0732">Signal</keyword>
<comment type="subcellular location">
    <subcellularLocation>
        <location evidence="1">Secreted</location>
    </subcellularLocation>
</comment>
<gene>
    <name evidence="6" type="ORF">SAMN06269250_3499</name>
</gene>
<keyword evidence="2" id="KW-0964">Secreted</keyword>
<dbReference type="InterPro" id="IPR033764">
    <property type="entry name" value="Sdr_B"/>
</dbReference>
<evidence type="ECO:0000313" key="6">
    <source>
        <dbReference type="EMBL" id="SOD90666.1"/>
    </source>
</evidence>
<dbReference type="SUPFAM" id="SSF63825">
    <property type="entry name" value="YWTD domain"/>
    <property type="match status" value="1"/>
</dbReference>
<dbReference type="PANTHER" id="PTHR23303:SF15">
    <property type="entry name" value="COLOSSIN-A"/>
    <property type="match status" value="1"/>
</dbReference>
<dbReference type="SUPFAM" id="SSF117074">
    <property type="entry name" value="Hypothetical protein PA1324"/>
    <property type="match status" value="2"/>
</dbReference>
<name>A0A286G637_9BACT</name>
<evidence type="ECO:0000256" key="2">
    <source>
        <dbReference type="ARBA" id="ARBA00022525"/>
    </source>
</evidence>
<evidence type="ECO:0000256" key="3">
    <source>
        <dbReference type="ARBA" id="ARBA00022729"/>
    </source>
</evidence>
<feature type="domain" description="SD-repeat containing protein B" evidence="5">
    <location>
        <begin position="761"/>
        <end position="843"/>
    </location>
</feature>
<dbReference type="GO" id="GO:0005576">
    <property type="term" value="C:extracellular region"/>
    <property type="evidence" value="ECO:0007669"/>
    <property type="project" value="UniProtKB-SubCell"/>
</dbReference>
<dbReference type="InterPro" id="IPR013783">
    <property type="entry name" value="Ig-like_fold"/>
</dbReference>
<dbReference type="AlphaFoldDB" id="A0A286G637"/>
<evidence type="ECO:0000313" key="7">
    <source>
        <dbReference type="Proteomes" id="UP000219452"/>
    </source>
</evidence>
<dbReference type="PANTHER" id="PTHR23303">
    <property type="entry name" value="CARBOXYPEPTIDASE REGULATORY REGION-CONTAINING"/>
    <property type="match status" value="1"/>
</dbReference>
<evidence type="ECO:0000256" key="1">
    <source>
        <dbReference type="ARBA" id="ARBA00004613"/>
    </source>
</evidence>
<dbReference type="Gene3D" id="2.60.40.10">
    <property type="entry name" value="Immunoglobulins"/>
    <property type="match status" value="2"/>
</dbReference>
<reference evidence="7" key="1">
    <citation type="submission" date="2017-09" db="EMBL/GenBank/DDBJ databases">
        <authorList>
            <person name="Varghese N."/>
            <person name="Submissions S."/>
        </authorList>
    </citation>
    <scope>NUCLEOTIDE SEQUENCE [LARGE SCALE GENOMIC DNA]</scope>
    <source>
        <strain evidence="7">DSM 29961</strain>
    </source>
</reference>
<accession>A0A286G637</accession>
<dbReference type="Proteomes" id="UP000219452">
    <property type="component" value="Unassembled WGS sequence"/>
</dbReference>
<dbReference type="InterPro" id="IPR051417">
    <property type="entry name" value="SDr/BOS_complex"/>
</dbReference>
<keyword evidence="7" id="KW-1185">Reference proteome</keyword>
<feature type="region of interest" description="Disordered" evidence="4">
    <location>
        <begin position="1"/>
        <end position="29"/>
    </location>
</feature>
<dbReference type="Pfam" id="PF17210">
    <property type="entry name" value="SdrD_B"/>
    <property type="match status" value="2"/>
</dbReference>
<sequence>MMQSIRSGSGPGQRQTSTHALPHQQLPSHQRPISTIGLVGWGGPLLGLLLLSSWGLGGQAHAQSCSITLKPTVSGCYQNSGSKATVSVEVTWSNATVSPTANDPSDAMTVTYAGQTRTIDPGAYSSVGGNGTIVSPQVVAFEVNLATTVSGLTVSAAFSANNGCSAVSAGVPLPAACPPTACGGNNLGGMVFNDFNADGVKDSGETSGVPGVVVNAYDRTGALVGTATTDVFGLYSISSLQAGSYPLRVEFTALPTYAGQGTRNGSNGRTSIQFANTPSCNVDFGILYPNDYCQANPQILVPCYLNGDPNHPGSSNEAAIVSMPYGLSGKTAVAKIPDVGSVWAIAFDRYTDVIYSASFLRRHAGLKAGLGAIFKTDITTNTTTQLVDLATLPGVNLGTAPSNATRGLGAFTEPSNDNYGWNNVGKVGLGGMDLSTDGKKLYVINLTEKKLHRLDVNNPTSAPGVLIPNPSCLGGDARPFALKLYKDKAYVGLVCDASNGNKSHLRAYVYQYDLNDNTFDNTPVFDFPLTHPKGFPWIGTPEITGWYPWTDNWAVAAAITNPAQLLLPDDYGDIVIHPEPIFSDIEFDVDGSMILGFADRFGLQTGHRNYGPAGEISATGKGFSNLAGGDILRAFFNGTSYVLENNANVGPIAGNGPGNNQGPGFGEFYDDNFLAGGGLVHAENSNGGLAIRPGSGETVYSAMDPENDVGNSGGIRKVDNLTGNFTAAFRVYSGNIFNGLFAKAAGIGDVELTCGTPTFLEIGNRVWIDSDKDGIQDPNEGALPNVKVALFRGNTLVATTTTSASGEYYFNTTNAPTMLPNTTYSVRFGTDGASDQFDSNTDVLTVNGERYNATIAFSTAATANVFNDSNAQKSGGYLSASVTTGAAGSVNHSIDAGFHIACPLINCYPTLVSKN</sequence>
<dbReference type="EMBL" id="OCNH01000002">
    <property type="protein sequence ID" value="SOD90666.1"/>
    <property type="molecule type" value="Genomic_DNA"/>
</dbReference>
<proteinExistence type="predicted"/>
<feature type="domain" description="SD-repeat containing protein B" evidence="5">
    <location>
        <begin position="186"/>
        <end position="266"/>
    </location>
</feature>
<evidence type="ECO:0000256" key="4">
    <source>
        <dbReference type="SAM" id="MobiDB-lite"/>
    </source>
</evidence>
<protein>
    <submittedName>
        <fullName evidence="6">SdrD B-like domain</fullName>
    </submittedName>
</protein>